<evidence type="ECO:0008006" key="4">
    <source>
        <dbReference type="Google" id="ProtNLM"/>
    </source>
</evidence>
<dbReference type="Proteomes" id="UP000053989">
    <property type="component" value="Unassembled WGS sequence"/>
</dbReference>
<protein>
    <recommendedName>
        <fullName evidence="4">Alpha-type protein kinase domain-containing protein</fullName>
    </recommendedName>
</protein>
<dbReference type="OrthoDB" id="301415at2759"/>
<dbReference type="AlphaFoldDB" id="A0A0C3ACJ4"/>
<dbReference type="EMBL" id="KN822041">
    <property type="protein sequence ID" value="KIM62617.1"/>
    <property type="molecule type" value="Genomic_DNA"/>
</dbReference>
<name>A0A0C3ACJ4_9AGAM</name>
<keyword evidence="3" id="KW-1185">Reference proteome</keyword>
<organism evidence="2 3">
    <name type="scientific">Scleroderma citrinum Foug A</name>
    <dbReference type="NCBI Taxonomy" id="1036808"/>
    <lineage>
        <taxon>Eukaryota</taxon>
        <taxon>Fungi</taxon>
        <taxon>Dikarya</taxon>
        <taxon>Basidiomycota</taxon>
        <taxon>Agaricomycotina</taxon>
        <taxon>Agaricomycetes</taxon>
        <taxon>Agaricomycetidae</taxon>
        <taxon>Boletales</taxon>
        <taxon>Sclerodermatineae</taxon>
        <taxon>Sclerodermataceae</taxon>
        <taxon>Scleroderma</taxon>
    </lineage>
</organism>
<feature type="compositionally biased region" description="Polar residues" evidence="1">
    <location>
        <begin position="1"/>
        <end position="12"/>
    </location>
</feature>
<evidence type="ECO:0000256" key="1">
    <source>
        <dbReference type="SAM" id="MobiDB-lite"/>
    </source>
</evidence>
<proteinExistence type="predicted"/>
<reference evidence="3" key="2">
    <citation type="submission" date="2015-01" db="EMBL/GenBank/DDBJ databases">
        <title>Evolutionary Origins and Diversification of the Mycorrhizal Mutualists.</title>
        <authorList>
            <consortium name="DOE Joint Genome Institute"/>
            <consortium name="Mycorrhizal Genomics Consortium"/>
            <person name="Kohler A."/>
            <person name="Kuo A."/>
            <person name="Nagy L.G."/>
            <person name="Floudas D."/>
            <person name="Copeland A."/>
            <person name="Barry K.W."/>
            <person name="Cichocki N."/>
            <person name="Veneault-Fourrey C."/>
            <person name="LaButti K."/>
            <person name="Lindquist E.A."/>
            <person name="Lipzen A."/>
            <person name="Lundell T."/>
            <person name="Morin E."/>
            <person name="Murat C."/>
            <person name="Riley R."/>
            <person name="Ohm R."/>
            <person name="Sun H."/>
            <person name="Tunlid A."/>
            <person name="Henrissat B."/>
            <person name="Grigoriev I.V."/>
            <person name="Hibbett D.S."/>
            <person name="Martin F."/>
        </authorList>
    </citation>
    <scope>NUCLEOTIDE SEQUENCE [LARGE SCALE GENOMIC DNA]</scope>
    <source>
        <strain evidence="3">Foug A</strain>
    </source>
</reference>
<gene>
    <name evidence="2" type="ORF">SCLCIDRAFT_119113</name>
</gene>
<dbReference type="InParanoid" id="A0A0C3ACJ4"/>
<dbReference type="HOGENOM" id="CLU_073913_3_0_1"/>
<feature type="region of interest" description="Disordered" evidence="1">
    <location>
        <begin position="1"/>
        <end position="20"/>
    </location>
</feature>
<reference evidence="2 3" key="1">
    <citation type="submission" date="2014-04" db="EMBL/GenBank/DDBJ databases">
        <authorList>
            <consortium name="DOE Joint Genome Institute"/>
            <person name="Kuo A."/>
            <person name="Kohler A."/>
            <person name="Nagy L.G."/>
            <person name="Floudas D."/>
            <person name="Copeland A."/>
            <person name="Barry K.W."/>
            <person name="Cichocki N."/>
            <person name="Veneault-Fourrey C."/>
            <person name="LaButti K."/>
            <person name="Lindquist E.A."/>
            <person name="Lipzen A."/>
            <person name="Lundell T."/>
            <person name="Morin E."/>
            <person name="Murat C."/>
            <person name="Sun H."/>
            <person name="Tunlid A."/>
            <person name="Henrissat B."/>
            <person name="Grigoriev I.V."/>
            <person name="Hibbett D.S."/>
            <person name="Martin F."/>
            <person name="Nordberg H.P."/>
            <person name="Cantor M.N."/>
            <person name="Hua S.X."/>
        </authorList>
    </citation>
    <scope>NUCLEOTIDE SEQUENCE [LARGE SCALE GENOMIC DNA]</scope>
    <source>
        <strain evidence="2 3">Foug A</strain>
    </source>
</reference>
<evidence type="ECO:0000313" key="2">
    <source>
        <dbReference type="EMBL" id="KIM62617.1"/>
    </source>
</evidence>
<sequence>MPFQQLAQSSSKAVRAPPPGADKRRIVCFSLADELPKLHCEANTLYWAKALLTMTYNFIDGAIVHSRELPPFDIPQLRFVEAGLALAHSQPTKAPVKGKSSSTLCGAYLLEEKIEGGSAVFTKFIHNMDCGPSLDEGEEGYGVAQFLAFTQHVQYIQTSKLVFISDYQGK</sequence>
<evidence type="ECO:0000313" key="3">
    <source>
        <dbReference type="Proteomes" id="UP000053989"/>
    </source>
</evidence>
<accession>A0A0C3ACJ4</accession>
<dbReference type="STRING" id="1036808.A0A0C3ACJ4"/>